<dbReference type="Pfam" id="PF02782">
    <property type="entry name" value="FGGY_C"/>
    <property type="match status" value="1"/>
</dbReference>
<evidence type="ECO:0000256" key="4">
    <source>
        <dbReference type="ARBA" id="ARBA00022777"/>
    </source>
</evidence>
<evidence type="ECO:0000256" key="2">
    <source>
        <dbReference type="ARBA" id="ARBA00022629"/>
    </source>
</evidence>
<keyword evidence="2" id="KW-0859">Xylose metabolism</keyword>
<evidence type="ECO:0000313" key="7">
    <source>
        <dbReference type="EMBL" id="GGB22551.1"/>
    </source>
</evidence>
<dbReference type="RefSeq" id="WP_188835950.1">
    <property type="nucleotide sequence ID" value="NZ_BMHI01000002.1"/>
</dbReference>
<dbReference type="CDD" id="cd07809">
    <property type="entry name" value="ASKHA_NBD_FGGY_BaXK-like"/>
    <property type="match status" value="1"/>
</dbReference>
<comment type="caution">
    <text evidence="7">The sequence shown here is derived from an EMBL/GenBank/DDBJ whole genome shotgun (WGS) entry which is preliminary data.</text>
</comment>
<organism evidence="7 8">
    <name type="scientific">Flexivirga endophytica</name>
    <dbReference type="NCBI Taxonomy" id="1849103"/>
    <lineage>
        <taxon>Bacteria</taxon>
        <taxon>Bacillati</taxon>
        <taxon>Actinomycetota</taxon>
        <taxon>Actinomycetes</taxon>
        <taxon>Micrococcales</taxon>
        <taxon>Dermacoccaceae</taxon>
        <taxon>Flexivirga</taxon>
    </lineage>
</organism>
<evidence type="ECO:0000313" key="8">
    <source>
        <dbReference type="Proteomes" id="UP000636793"/>
    </source>
</evidence>
<accession>A0A916T0P5</accession>
<dbReference type="Gene3D" id="3.30.420.40">
    <property type="match status" value="2"/>
</dbReference>
<sequence length="546" mass="56914">MTTQTHGSVRRDPATPPAYLGIELGSTRIKACLAGADHQPVAVGSHDWSSRLVDGRWTYVLDELWDGMRAAVADLRGALAAQGAPGLESVRALGVSAMMHGYLAFDEHDELLVPFRTWRNTSTGVAAAELSELLGRNIPLRWSVAHLYQAVLDGEPHVAQVRSVTTLAGYVHRQLTGRGVLGVGDASGMFPIDSRTHDYDHDALARTDELLAAHGFGRKLRDLLPAVQVAGAPAGTLHAAGAALMDPSGSLPAGIPLCPPEGDAGTGMTATCAVAPRTGNVSVGTSIFAMLVLDREPETAHPEVDIVTTPAGDPVAMVHCNNGAAELENWVAVFREFGVAAGCSADADTAFGVLLRAALDGAPDAGGILAYHYLSGEPVVGLDDGRPLLTRADAGSLTFANLARSLVYGVFGALSLGMQVLLRDGVVIDTVVAHGGLFRTEGVAQRLLAAALGVPVGVRAGASEGGAWGIALLAAYLDAAVDRSLTEFLDCEVFATSELEVVTPDPADVRGYSQFLERYSAGLTVERTAVDALDRAVAVSERQVQA</sequence>
<dbReference type="PANTHER" id="PTHR43095">
    <property type="entry name" value="SUGAR KINASE"/>
    <property type="match status" value="1"/>
</dbReference>
<keyword evidence="2" id="KW-0119">Carbohydrate metabolism</keyword>
<dbReference type="AlphaFoldDB" id="A0A916T0P5"/>
<evidence type="ECO:0000256" key="3">
    <source>
        <dbReference type="ARBA" id="ARBA00022679"/>
    </source>
</evidence>
<reference evidence="7" key="1">
    <citation type="journal article" date="2014" name="Int. J. Syst. Evol. Microbiol.">
        <title>Complete genome sequence of Corynebacterium casei LMG S-19264T (=DSM 44701T), isolated from a smear-ripened cheese.</title>
        <authorList>
            <consortium name="US DOE Joint Genome Institute (JGI-PGF)"/>
            <person name="Walter F."/>
            <person name="Albersmeier A."/>
            <person name="Kalinowski J."/>
            <person name="Ruckert C."/>
        </authorList>
    </citation>
    <scope>NUCLEOTIDE SEQUENCE</scope>
    <source>
        <strain evidence="7">CGMCC 1.15085</strain>
    </source>
</reference>
<dbReference type="PANTHER" id="PTHR43095:SF5">
    <property type="entry name" value="XYLULOSE KINASE"/>
    <property type="match status" value="1"/>
</dbReference>
<comment type="similarity">
    <text evidence="1">Belongs to the FGGY kinase family.</text>
</comment>
<dbReference type="InterPro" id="IPR018484">
    <property type="entry name" value="FGGY_N"/>
</dbReference>
<keyword evidence="8" id="KW-1185">Reference proteome</keyword>
<protein>
    <submittedName>
        <fullName evidence="7">ATPase</fullName>
    </submittedName>
</protein>
<dbReference type="GO" id="GO:0016301">
    <property type="term" value="F:kinase activity"/>
    <property type="evidence" value="ECO:0007669"/>
    <property type="project" value="UniProtKB-KW"/>
</dbReference>
<reference evidence="7" key="2">
    <citation type="submission" date="2020-09" db="EMBL/GenBank/DDBJ databases">
        <authorList>
            <person name="Sun Q."/>
            <person name="Zhou Y."/>
        </authorList>
    </citation>
    <scope>NUCLEOTIDE SEQUENCE</scope>
    <source>
        <strain evidence="7">CGMCC 1.15085</strain>
    </source>
</reference>
<dbReference type="InterPro" id="IPR018485">
    <property type="entry name" value="FGGY_C"/>
</dbReference>
<dbReference type="Pfam" id="PF00370">
    <property type="entry name" value="FGGY_N"/>
    <property type="match status" value="1"/>
</dbReference>
<feature type="domain" description="Carbohydrate kinase FGGY C-terminal" evidence="6">
    <location>
        <begin position="280"/>
        <end position="476"/>
    </location>
</feature>
<keyword evidence="4" id="KW-0418">Kinase</keyword>
<keyword evidence="3" id="KW-0808">Transferase</keyword>
<dbReference type="EMBL" id="BMHI01000002">
    <property type="protein sequence ID" value="GGB22551.1"/>
    <property type="molecule type" value="Genomic_DNA"/>
</dbReference>
<dbReference type="InterPro" id="IPR050406">
    <property type="entry name" value="FGGY_Carb_Kinase"/>
</dbReference>
<dbReference type="GO" id="GO:0042732">
    <property type="term" value="P:D-xylose metabolic process"/>
    <property type="evidence" value="ECO:0007669"/>
    <property type="project" value="UniProtKB-KW"/>
</dbReference>
<proteinExistence type="inferred from homology"/>
<evidence type="ECO:0000256" key="1">
    <source>
        <dbReference type="ARBA" id="ARBA00009156"/>
    </source>
</evidence>
<dbReference type="SUPFAM" id="SSF53067">
    <property type="entry name" value="Actin-like ATPase domain"/>
    <property type="match status" value="2"/>
</dbReference>
<gene>
    <name evidence="7" type="ORF">GCM10011492_10440</name>
</gene>
<feature type="domain" description="Carbohydrate kinase FGGY N-terminal" evidence="5">
    <location>
        <begin position="19"/>
        <end position="245"/>
    </location>
</feature>
<dbReference type="InterPro" id="IPR043129">
    <property type="entry name" value="ATPase_NBD"/>
</dbReference>
<evidence type="ECO:0000259" key="6">
    <source>
        <dbReference type="Pfam" id="PF02782"/>
    </source>
</evidence>
<dbReference type="Proteomes" id="UP000636793">
    <property type="component" value="Unassembled WGS sequence"/>
</dbReference>
<name>A0A916T0P5_9MICO</name>
<evidence type="ECO:0000259" key="5">
    <source>
        <dbReference type="Pfam" id="PF00370"/>
    </source>
</evidence>